<gene>
    <name evidence="4" type="ordered locus">Swit_3057</name>
</gene>
<sequence>MNVETGELAELIQLYAAYAACIDEERFDDWPAFFTEDCVYRLVARENHEAGYPLAIMSLKGVAGLRDRVYGVTSTLFHAPYYQRHVIGLPLVKGRDGGALLVEANYQVIRTKRDKPSDLFNVGRYVDRVVRAGAGLKFAEKLCVFDSELIPNSIIYPI</sequence>
<evidence type="ECO:0000256" key="1">
    <source>
        <dbReference type="ARBA" id="ARBA00009570"/>
    </source>
</evidence>
<comment type="similarity">
    <text evidence="1">Belongs to the bacterial ring-hydroxylating dioxygenase beta subunit family.</text>
</comment>
<dbReference type="InterPro" id="IPR037401">
    <property type="entry name" value="SnoaL-like"/>
</dbReference>
<dbReference type="Proteomes" id="UP000001989">
    <property type="component" value="Chromosome"/>
</dbReference>
<evidence type="ECO:0000313" key="5">
    <source>
        <dbReference type="Proteomes" id="UP000001989"/>
    </source>
</evidence>
<evidence type="ECO:0000256" key="2">
    <source>
        <dbReference type="ARBA" id="ARBA00023002"/>
    </source>
</evidence>
<dbReference type="AlphaFoldDB" id="A0A9J9LDA0"/>
<proteinExistence type="inferred from homology"/>
<dbReference type="InterPro" id="IPR032710">
    <property type="entry name" value="NTF2-like_dom_sf"/>
</dbReference>
<accession>A0A9J9LDA0</accession>
<reference evidence="4 5" key="1">
    <citation type="journal article" date="2010" name="J. Bacteriol.">
        <title>Genome sequence of the dioxin-mineralizing bacterium Sphingomonas wittichii RW1.</title>
        <authorList>
            <person name="Miller T.R."/>
            <person name="Delcher A.L."/>
            <person name="Salzberg S.L."/>
            <person name="Saunders E."/>
            <person name="Detter J.C."/>
            <person name="Halden R.U."/>
        </authorList>
    </citation>
    <scope>NUCLEOTIDE SEQUENCE [LARGE SCALE GENOMIC DNA]</scope>
    <source>
        <strain evidence="5">DSM 6014 / CCUG 31198 / JCM 15750 / NBRC 105917 / EY 4224 / RW1</strain>
    </source>
</reference>
<dbReference type="Gene3D" id="3.10.450.50">
    <property type="match status" value="1"/>
</dbReference>
<protein>
    <submittedName>
        <fullName evidence="4">Aromatic-ring-hydroxylating dioxygenase, beta subunit</fullName>
    </submittedName>
</protein>
<dbReference type="SUPFAM" id="SSF54427">
    <property type="entry name" value="NTF2-like"/>
    <property type="match status" value="1"/>
</dbReference>
<dbReference type="GO" id="GO:0051213">
    <property type="term" value="F:dioxygenase activity"/>
    <property type="evidence" value="ECO:0007669"/>
    <property type="project" value="UniProtKB-KW"/>
</dbReference>
<evidence type="ECO:0000259" key="3">
    <source>
        <dbReference type="Pfam" id="PF13577"/>
    </source>
</evidence>
<evidence type="ECO:0000313" key="4">
    <source>
        <dbReference type="EMBL" id="ABQ69407.1"/>
    </source>
</evidence>
<dbReference type="KEGG" id="swi:Swit_3057"/>
<keyword evidence="4" id="KW-0223">Dioxygenase</keyword>
<name>A0A9J9LDA0_RHIWR</name>
<keyword evidence="5" id="KW-1185">Reference proteome</keyword>
<feature type="domain" description="SnoaL-like" evidence="3">
    <location>
        <begin position="9"/>
        <end position="140"/>
    </location>
</feature>
<dbReference type="EMBL" id="CP000699">
    <property type="protein sequence ID" value="ABQ69407.1"/>
    <property type="molecule type" value="Genomic_DNA"/>
</dbReference>
<dbReference type="OrthoDB" id="5517499at2"/>
<keyword evidence="2" id="KW-0560">Oxidoreductase</keyword>
<dbReference type="CDD" id="cd00667">
    <property type="entry name" value="ring_hydroxylating_dioxygenases_beta"/>
    <property type="match status" value="1"/>
</dbReference>
<dbReference type="Pfam" id="PF13577">
    <property type="entry name" value="SnoaL_4"/>
    <property type="match status" value="1"/>
</dbReference>
<organism evidence="4 5">
    <name type="scientific">Rhizorhabdus wittichii (strain DSM 6014 / CCUG 31198 / JCM 15750 / NBRC 105917 / EY 4224 / RW1)</name>
    <name type="common">Sphingomonas wittichii</name>
    <dbReference type="NCBI Taxonomy" id="392499"/>
    <lineage>
        <taxon>Bacteria</taxon>
        <taxon>Pseudomonadati</taxon>
        <taxon>Pseudomonadota</taxon>
        <taxon>Alphaproteobacteria</taxon>
        <taxon>Sphingomonadales</taxon>
        <taxon>Sphingomonadaceae</taxon>
        <taxon>Rhizorhabdus</taxon>
    </lineage>
</organism>
<dbReference type="InterPro" id="IPR000391">
    <property type="entry name" value="Rng_hydr_dOase-bsu"/>
</dbReference>